<accession>A0A0B2UZV9</accession>
<dbReference type="OMA" id="TIANCMK"/>
<protein>
    <submittedName>
        <fullName evidence="2">Uncharacterized protein</fullName>
    </submittedName>
</protein>
<evidence type="ECO:0000313" key="3">
    <source>
        <dbReference type="Proteomes" id="UP000031036"/>
    </source>
</evidence>
<comment type="caution">
    <text evidence="2">The sequence shown here is derived from an EMBL/GenBank/DDBJ whole genome shotgun (WGS) entry which is preliminary data.</text>
</comment>
<evidence type="ECO:0000256" key="1">
    <source>
        <dbReference type="SAM" id="Phobius"/>
    </source>
</evidence>
<sequence length="174" mass="19162">FTVKFGQAVVCAFVIVTVGSGVQVVELYAYCSFHLNRLNPHSAAMYASVNQIAIAAVVTNCVLSLVGIACAAIAIFLLKKQGLDEINKAATIFPTSLDSINYSEIPIAIIAVIADYMQIPISEVKAEYEKDATQRKLLVLQAFRDDPVTRHFIEHFPSKFINHGYVGEELLTRR</sequence>
<dbReference type="AlphaFoldDB" id="A0A0B2UZV9"/>
<reference evidence="2 3" key="1">
    <citation type="submission" date="2014-11" db="EMBL/GenBank/DDBJ databases">
        <title>Genetic blueprint of the zoonotic pathogen Toxocara canis.</title>
        <authorList>
            <person name="Zhu X.-Q."/>
            <person name="Korhonen P.K."/>
            <person name="Cai H."/>
            <person name="Young N.D."/>
            <person name="Nejsum P."/>
            <person name="von Samson-Himmelstjerna G."/>
            <person name="Boag P.R."/>
            <person name="Tan P."/>
            <person name="Li Q."/>
            <person name="Min J."/>
            <person name="Yang Y."/>
            <person name="Wang X."/>
            <person name="Fang X."/>
            <person name="Hall R.S."/>
            <person name="Hofmann A."/>
            <person name="Sternberg P.W."/>
            <person name="Jex A.R."/>
            <person name="Gasser R.B."/>
        </authorList>
    </citation>
    <scope>NUCLEOTIDE SEQUENCE [LARGE SCALE GENOMIC DNA]</scope>
    <source>
        <strain evidence="2">PN_DK_2014</strain>
    </source>
</reference>
<dbReference type="OrthoDB" id="5868822at2759"/>
<keyword evidence="1" id="KW-0472">Membrane</keyword>
<keyword evidence="1" id="KW-0812">Transmembrane</keyword>
<organism evidence="2 3">
    <name type="scientific">Toxocara canis</name>
    <name type="common">Canine roundworm</name>
    <dbReference type="NCBI Taxonomy" id="6265"/>
    <lineage>
        <taxon>Eukaryota</taxon>
        <taxon>Metazoa</taxon>
        <taxon>Ecdysozoa</taxon>
        <taxon>Nematoda</taxon>
        <taxon>Chromadorea</taxon>
        <taxon>Rhabditida</taxon>
        <taxon>Spirurina</taxon>
        <taxon>Ascaridomorpha</taxon>
        <taxon>Ascaridoidea</taxon>
        <taxon>Toxocaridae</taxon>
        <taxon>Toxocara</taxon>
    </lineage>
</organism>
<keyword evidence="1" id="KW-1133">Transmembrane helix</keyword>
<evidence type="ECO:0000313" key="2">
    <source>
        <dbReference type="EMBL" id="KHN75033.1"/>
    </source>
</evidence>
<proteinExistence type="predicted"/>
<dbReference type="EMBL" id="JPKZ01002784">
    <property type="protein sequence ID" value="KHN75033.1"/>
    <property type="molecule type" value="Genomic_DNA"/>
</dbReference>
<gene>
    <name evidence="2" type="ORF">Tcan_12588</name>
</gene>
<feature type="non-terminal residue" evidence="2">
    <location>
        <position position="1"/>
    </location>
</feature>
<feature type="transmembrane region" description="Helical" evidence="1">
    <location>
        <begin position="51"/>
        <end position="78"/>
    </location>
</feature>
<dbReference type="Proteomes" id="UP000031036">
    <property type="component" value="Unassembled WGS sequence"/>
</dbReference>
<keyword evidence="3" id="KW-1185">Reference proteome</keyword>
<name>A0A0B2UZV9_TOXCA</name>